<dbReference type="Proteomes" id="UP000295197">
    <property type="component" value="Unassembled WGS sequence"/>
</dbReference>
<keyword evidence="3" id="KW-1185">Reference proteome</keyword>
<evidence type="ECO:0000313" key="2">
    <source>
        <dbReference type="EMBL" id="TCV12257.1"/>
    </source>
</evidence>
<feature type="transmembrane region" description="Helical" evidence="1">
    <location>
        <begin position="12"/>
        <end position="30"/>
    </location>
</feature>
<evidence type="ECO:0008006" key="4">
    <source>
        <dbReference type="Google" id="ProtNLM"/>
    </source>
</evidence>
<accession>A0A4R3VSG7</accession>
<feature type="transmembrane region" description="Helical" evidence="1">
    <location>
        <begin position="119"/>
        <end position="137"/>
    </location>
</feature>
<gene>
    <name evidence="2" type="ORF">EDC17_102424</name>
</gene>
<sequence length="202" mass="24172">MNYKPTAPTKELFILGLRILLFIIFMNYGIGKLSGGQFGNLTTQELNTPIKDLSLFKIGWHLFDHQPFKAFIGISQIIAACLLLFNRTYLIGLLILTPIIINILIIDLTIMPYGFKVTFFFRLTFYLLYISLIFYHFRKSLFPAWKILTEERDFRPKISNKWHYLYLLLIIPFLEIFSGLFKNLYMIIRHFDFYWDKFKDYF</sequence>
<name>A0A4R3VSG7_9SPHI</name>
<evidence type="ECO:0000313" key="3">
    <source>
        <dbReference type="Proteomes" id="UP000295197"/>
    </source>
</evidence>
<feature type="transmembrane region" description="Helical" evidence="1">
    <location>
        <begin position="68"/>
        <end position="85"/>
    </location>
</feature>
<organism evidence="2 3">
    <name type="scientific">Sphingobacterium alimentarium</name>
    <dbReference type="NCBI Taxonomy" id="797292"/>
    <lineage>
        <taxon>Bacteria</taxon>
        <taxon>Pseudomonadati</taxon>
        <taxon>Bacteroidota</taxon>
        <taxon>Sphingobacteriia</taxon>
        <taxon>Sphingobacteriales</taxon>
        <taxon>Sphingobacteriaceae</taxon>
        <taxon>Sphingobacterium</taxon>
    </lineage>
</organism>
<keyword evidence="1" id="KW-0472">Membrane</keyword>
<keyword evidence="1" id="KW-1133">Transmembrane helix</keyword>
<dbReference type="RefSeq" id="WP_132777896.1">
    <property type="nucleotide sequence ID" value="NZ_SMBZ01000024.1"/>
</dbReference>
<comment type="caution">
    <text evidence="2">The sequence shown here is derived from an EMBL/GenBank/DDBJ whole genome shotgun (WGS) entry which is preliminary data.</text>
</comment>
<reference evidence="2 3" key="1">
    <citation type="submission" date="2019-03" db="EMBL/GenBank/DDBJ databases">
        <title>Genomic Encyclopedia of Type Strains, Phase IV (KMG-IV): sequencing the most valuable type-strain genomes for metagenomic binning, comparative biology and taxonomic classification.</title>
        <authorList>
            <person name="Goeker M."/>
        </authorList>
    </citation>
    <scope>NUCLEOTIDE SEQUENCE [LARGE SCALE GENOMIC DNA]</scope>
    <source>
        <strain evidence="2 3">DSM 22362</strain>
    </source>
</reference>
<feature type="transmembrane region" description="Helical" evidence="1">
    <location>
        <begin position="92"/>
        <end position="113"/>
    </location>
</feature>
<feature type="transmembrane region" description="Helical" evidence="1">
    <location>
        <begin position="164"/>
        <end position="188"/>
    </location>
</feature>
<dbReference type="EMBL" id="SMBZ01000024">
    <property type="protein sequence ID" value="TCV12257.1"/>
    <property type="molecule type" value="Genomic_DNA"/>
</dbReference>
<keyword evidence="1" id="KW-0812">Transmembrane</keyword>
<dbReference type="OrthoDB" id="5524812at2"/>
<dbReference type="AlphaFoldDB" id="A0A4R3VSG7"/>
<evidence type="ECO:0000256" key="1">
    <source>
        <dbReference type="SAM" id="Phobius"/>
    </source>
</evidence>
<protein>
    <recommendedName>
        <fullName evidence="4">DoxX-like protein</fullName>
    </recommendedName>
</protein>
<proteinExistence type="predicted"/>